<proteinExistence type="predicted"/>
<accession>A0A9J5XDC7</accession>
<sequence length="155" mass="17904">MKRTRNGILWSVNFNLASRRNDMNHPLSQYTKSGRKWIKRRGKEQSGGLLSSLAISTNFAKQSSAAQSVKIIKHILADIFLSSLQRVLWRLEERSSSSPIWKWVFSIHRPLLNSRFNFLYPVDFIIMLVANTKPPMCFRHAQEGGREAKTTRLMA</sequence>
<dbReference type="AlphaFoldDB" id="A0A9J5XDC7"/>
<comment type="caution">
    <text evidence="1">The sequence shown here is derived from an EMBL/GenBank/DDBJ whole genome shotgun (WGS) entry which is preliminary data.</text>
</comment>
<dbReference type="Proteomes" id="UP000824120">
    <property type="component" value="Chromosome 9"/>
</dbReference>
<gene>
    <name evidence="1" type="ORF">H5410_045656</name>
</gene>
<organism evidence="1 2">
    <name type="scientific">Solanum commersonii</name>
    <name type="common">Commerson's wild potato</name>
    <name type="synonym">Commerson's nightshade</name>
    <dbReference type="NCBI Taxonomy" id="4109"/>
    <lineage>
        <taxon>Eukaryota</taxon>
        <taxon>Viridiplantae</taxon>
        <taxon>Streptophyta</taxon>
        <taxon>Embryophyta</taxon>
        <taxon>Tracheophyta</taxon>
        <taxon>Spermatophyta</taxon>
        <taxon>Magnoliopsida</taxon>
        <taxon>eudicotyledons</taxon>
        <taxon>Gunneridae</taxon>
        <taxon>Pentapetalae</taxon>
        <taxon>asterids</taxon>
        <taxon>lamiids</taxon>
        <taxon>Solanales</taxon>
        <taxon>Solanaceae</taxon>
        <taxon>Solanoideae</taxon>
        <taxon>Solaneae</taxon>
        <taxon>Solanum</taxon>
    </lineage>
</organism>
<reference evidence="1 2" key="1">
    <citation type="submission" date="2020-09" db="EMBL/GenBank/DDBJ databases">
        <title>De no assembly of potato wild relative species, Solanum commersonii.</title>
        <authorList>
            <person name="Cho K."/>
        </authorList>
    </citation>
    <scope>NUCLEOTIDE SEQUENCE [LARGE SCALE GENOMIC DNA]</scope>
    <source>
        <strain evidence="1">LZ3.2</strain>
        <tissue evidence="1">Leaf</tissue>
    </source>
</reference>
<dbReference type="EMBL" id="JACXVP010000009">
    <property type="protein sequence ID" value="KAG5585222.1"/>
    <property type="molecule type" value="Genomic_DNA"/>
</dbReference>
<evidence type="ECO:0000313" key="1">
    <source>
        <dbReference type="EMBL" id="KAG5585222.1"/>
    </source>
</evidence>
<keyword evidence="2" id="KW-1185">Reference proteome</keyword>
<protein>
    <submittedName>
        <fullName evidence="1">Uncharacterized protein</fullName>
    </submittedName>
</protein>
<name>A0A9J5XDC7_SOLCO</name>
<evidence type="ECO:0000313" key="2">
    <source>
        <dbReference type="Proteomes" id="UP000824120"/>
    </source>
</evidence>